<evidence type="ECO:0000313" key="1">
    <source>
        <dbReference type="EMBL" id="PBL00036.1"/>
    </source>
</evidence>
<gene>
    <name evidence="1" type="ORF">ARMGADRAFT_527835</name>
</gene>
<sequence length="163" mass="18411">MKAHTPGQRRRRESSLILPAVFSFDIITSKDKVISSRPRVQIPRLGFSGIKARNRCCSTGVGGGRVLPSEMDNVFTTFSRRTGEFSSSVMSSCVSVVFLRKCFLLIFESRKLGYLFLCIRRNTEMTSDATTRTMRPVCHDRRLSKFAPLQVLLSPTQLSYLHA</sequence>
<keyword evidence="2" id="KW-1185">Reference proteome</keyword>
<name>A0A2H3DXX4_ARMGA</name>
<dbReference type="Proteomes" id="UP000217790">
    <property type="component" value="Unassembled WGS sequence"/>
</dbReference>
<reference evidence="2" key="1">
    <citation type="journal article" date="2017" name="Nat. Ecol. Evol.">
        <title>Genome expansion and lineage-specific genetic innovations in the forest pathogenic fungi Armillaria.</title>
        <authorList>
            <person name="Sipos G."/>
            <person name="Prasanna A.N."/>
            <person name="Walter M.C."/>
            <person name="O'Connor E."/>
            <person name="Balint B."/>
            <person name="Krizsan K."/>
            <person name="Kiss B."/>
            <person name="Hess J."/>
            <person name="Varga T."/>
            <person name="Slot J."/>
            <person name="Riley R."/>
            <person name="Boka B."/>
            <person name="Rigling D."/>
            <person name="Barry K."/>
            <person name="Lee J."/>
            <person name="Mihaltcheva S."/>
            <person name="LaButti K."/>
            <person name="Lipzen A."/>
            <person name="Waldron R."/>
            <person name="Moloney N.M."/>
            <person name="Sperisen C."/>
            <person name="Kredics L."/>
            <person name="Vagvoelgyi C."/>
            <person name="Patrignani A."/>
            <person name="Fitzpatrick D."/>
            <person name="Nagy I."/>
            <person name="Doyle S."/>
            <person name="Anderson J.B."/>
            <person name="Grigoriev I.V."/>
            <person name="Gueldener U."/>
            <person name="Muensterkoetter M."/>
            <person name="Nagy L.G."/>
        </authorList>
    </citation>
    <scope>NUCLEOTIDE SEQUENCE [LARGE SCALE GENOMIC DNA]</scope>
    <source>
        <strain evidence="2">Ar21-2</strain>
    </source>
</reference>
<proteinExistence type="predicted"/>
<organism evidence="1 2">
    <name type="scientific">Armillaria gallica</name>
    <name type="common">Bulbous honey fungus</name>
    <name type="synonym">Armillaria bulbosa</name>
    <dbReference type="NCBI Taxonomy" id="47427"/>
    <lineage>
        <taxon>Eukaryota</taxon>
        <taxon>Fungi</taxon>
        <taxon>Dikarya</taxon>
        <taxon>Basidiomycota</taxon>
        <taxon>Agaricomycotina</taxon>
        <taxon>Agaricomycetes</taxon>
        <taxon>Agaricomycetidae</taxon>
        <taxon>Agaricales</taxon>
        <taxon>Marasmiineae</taxon>
        <taxon>Physalacriaceae</taxon>
        <taxon>Armillaria</taxon>
    </lineage>
</organism>
<accession>A0A2H3DXX4</accession>
<dbReference type="AlphaFoldDB" id="A0A2H3DXX4"/>
<evidence type="ECO:0000313" key="2">
    <source>
        <dbReference type="Proteomes" id="UP000217790"/>
    </source>
</evidence>
<protein>
    <submittedName>
        <fullName evidence="1">Uncharacterized protein</fullName>
    </submittedName>
</protein>
<dbReference type="EMBL" id="KZ293647">
    <property type="protein sequence ID" value="PBL00036.1"/>
    <property type="molecule type" value="Genomic_DNA"/>
</dbReference>
<dbReference type="InParanoid" id="A0A2H3DXX4"/>